<dbReference type="Proteomes" id="UP000664545">
    <property type="component" value="Unassembled WGS sequence"/>
</dbReference>
<organism evidence="17 18">
    <name type="scientific">Clostridium aminobutyricum</name>
    <dbReference type="NCBI Taxonomy" id="33953"/>
    <lineage>
        <taxon>Bacteria</taxon>
        <taxon>Bacillati</taxon>
        <taxon>Bacillota</taxon>
        <taxon>Clostridia</taxon>
        <taxon>Eubacteriales</taxon>
        <taxon>Clostridiaceae</taxon>
        <taxon>Clostridium</taxon>
    </lineage>
</organism>
<gene>
    <name evidence="17" type="ORF">JYB65_03865</name>
</gene>
<evidence type="ECO:0000313" key="17">
    <source>
        <dbReference type="EMBL" id="MBN7772489.1"/>
    </source>
</evidence>
<reference evidence="17" key="1">
    <citation type="submission" date="2021-02" db="EMBL/GenBank/DDBJ databases">
        <title>Abyssanaerobacter marinus gen.nov., sp., nov, anaerobic bacterium isolated from the Onnuri vent field of Indian Ocean and suggestion of Mogibacteriaceae fam. nov., and proposal of reclassification of ambiguous this family's genus member.</title>
        <authorList>
            <person name="Kim Y.J."/>
            <person name="Yang J.-A."/>
        </authorList>
    </citation>
    <scope>NUCLEOTIDE SEQUENCE</scope>
    <source>
        <strain evidence="17">DSM 2634</strain>
    </source>
</reference>
<dbReference type="Pfam" id="PF00672">
    <property type="entry name" value="HAMP"/>
    <property type="match status" value="1"/>
</dbReference>
<dbReference type="CDD" id="cd00082">
    <property type="entry name" value="HisKA"/>
    <property type="match status" value="1"/>
</dbReference>
<dbReference type="Pfam" id="PF02518">
    <property type="entry name" value="HATPase_c"/>
    <property type="match status" value="1"/>
</dbReference>
<dbReference type="InterPro" id="IPR003661">
    <property type="entry name" value="HisK_dim/P_dom"/>
</dbReference>
<dbReference type="EC" id="2.7.13.3" evidence="3"/>
<protein>
    <recommendedName>
        <fullName evidence="3">histidine kinase</fullName>
        <ecNumber evidence="3">2.7.13.3</ecNumber>
    </recommendedName>
</protein>
<proteinExistence type="predicted"/>
<keyword evidence="13 14" id="KW-0472">Membrane</keyword>
<comment type="subcellular location">
    <subcellularLocation>
        <location evidence="2">Cell membrane</location>
        <topology evidence="2">Multi-pass membrane protein</topology>
    </subcellularLocation>
</comment>
<feature type="domain" description="HAMP" evidence="16">
    <location>
        <begin position="190"/>
        <end position="243"/>
    </location>
</feature>
<evidence type="ECO:0000256" key="2">
    <source>
        <dbReference type="ARBA" id="ARBA00004651"/>
    </source>
</evidence>
<dbReference type="InterPro" id="IPR036097">
    <property type="entry name" value="HisK_dim/P_sf"/>
</dbReference>
<dbReference type="SUPFAM" id="SSF47384">
    <property type="entry name" value="Homodimeric domain of signal transducing histidine kinase"/>
    <property type="match status" value="1"/>
</dbReference>
<dbReference type="SUPFAM" id="SSF55874">
    <property type="entry name" value="ATPase domain of HSP90 chaperone/DNA topoisomerase II/histidine kinase"/>
    <property type="match status" value="1"/>
</dbReference>
<keyword evidence="4" id="KW-1003">Cell membrane</keyword>
<evidence type="ECO:0000256" key="1">
    <source>
        <dbReference type="ARBA" id="ARBA00000085"/>
    </source>
</evidence>
<sequence length="474" mass="53584">MRYGLKTKLSLAIALVVLLTVALISLLANIFIGNQFKGYITNQQQKSTQEIVNRISQQYDTQSKKWDVDFLHTIGMYALYDGYIVKVYDLEQQVIWDAETSDMKLCTEVMNDISHRMMMEYPEMNGQFTTKEFSAMQETEKVGTVQISSFGPFFLSKDDFQFLDSLNKILISIGLLSLLISIIVGFLLAKRLSQPIMETVRLTKQISNGDYGVKIEEKTSTKEVQELIESINHLSGTLESQEKLRRQLTTDVAHELRTPLTTAQTHLEAIMEGVWEPTMERLQSCYDEMSRICELVSDLESLAKVESDNFKLDKTWISPLELSQKVLENFETELKNKHQKTSVTGSASEIFADKARISQVLINLISNAVKYSPDGSEMQVTISETQNTVVFSIKDNGIGIPENEIPFIFERFYRADKSRNRLMGGSGIGLAIVKSIVTAHGGKVEVESRLNEGSCFIVTLPKLNEIDLPSKNNY</sequence>
<dbReference type="PROSITE" id="PS50885">
    <property type="entry name" value="HAMP"/>
    <property type="match status" value="1"/>
</dbReference>
<evidence type="ECO:0000256" key="13">
    <source>
        <dbReference type="ARBA" id="ARBA00023136"/>
    </source>
</evidence>
<dbReference type="PANTHER" id="PTHR45528">
    <property type="entry name" value="SENSOR HISTIDINE KINASE CPXA"/>
    <property type="match status" value="1"/>
</dbReference>
<dbReference type="Gene3D" id="1.10.287.130">
    <property type="match status" value="1"/>
</dbReference>
<dbReference type="GO" id="GO:0005886">
    <property type="term" value="C:plasma membrane"/>
    <property type="evidence" value="ECO:0007669"/>
    <property type="project" value="UniProtKB-SubCell"/>
</dbReference>
<name>A0A939D6T0_CLOAM</name>
<evidence type="ECO:0000256" key="3">
    <source>
        <dbReference type="ARBA" id="ARBA00012438"/>
    </source>
</evidence>
<evidence type="ECO:0000256" key="14">
    <source>
        <dbReference type="SAM" id="Phobius"/>
    </source>
</evidence>
<dbReference type="SUPFAM" id="SSF158472">
    <property type="entry name" value="HAMP domain-like"/>
    <property type="match status" value="1"/>
</dbReference>
<dbReference type="PANTHER" id="PTHR45528:SF1">
    <property type="entry name" value="SENSOR HISTIDINE KINASE CPXA"/>
    <property type="match status" value="1"/>
</dbReference>
<dbReference type="SMART" id="SM00387">
    <property type="entry name" value="HATPase_c"/>
    <property type="match status" value="1"/>
</dbReference>
<dbReference type="Gene3D" id="6.10.340.10">
    <property type="match status" value="1"/>
</dbReference>
<dbReference type="PROSITE" id="PS50109">
    <property type="entry name" value="HIS_KIN"/>
    <property type="match status" value="1"/>
</dbReference>
<dbReference type="EMBL" id="JAFJZZ010000001">
    <property type="protein sequence ID" value="MBN7772489.1"/>
    <property type="molecule type" value="Genomic_DNA"/>
</dbReference>
<keyword evidence="11 14" id="KW-1133">Transmembrane helix</keyword>
<keyword evidence="9" id="KW-0418">Kinase</keyword>
<dbReference type="SMART" id="SM00304">
    <property type="entry name" value="HAMP"/>
    <property type="match status" value="1"/>
</dbReference>
<feature type="transmembrane region" description="Helical" evidence="14">
    <location>
        <begin position="169"/>
        <end position="189"/>
    </location>
</feature>
<feature type="domain" description="Histidine kinase" evidence="15">
    <location>
        <begin position="251"/>
        <end position="464"/>
    </location>
</feature>
<evidence type="ECO:0000313" key="18">
    <source>
        <dbReference type="Proteomes" id="UP000664545"/>
    </source>
</evidence>
<evidence type="ECO:0000256" key="7">
    <source>
        <dbReference type="ARBA" id="ARBA00022692"/>
    </source>
</evidence>
<dbReference type="InterPro" id="IPR003594">
    <property type="entry name" value="HATPase_dom"/>
</dbReference>
<dbReference type="InterPro" id="IPR036890">
    <property type="entry name" value="HATPase_C_sf"/>
</dbReference>
<accession>A0A939D6T0</accession>
<evidence type="ECO:0000259" key="16">
    <source>
        <dbReference type="PROSITE" id="PS50885"/>
    </source>
</evidence>
<keyword evidence="5" id="KW-0597">Phosphoprotein</keyword>
<evidence type="ECO:0000256" key="4">
    <source>
        <dbReference type="ARBA" id="ARBA00022475"/>
    </source>
</evidence>
<dbReference type="GO" id="GO:0005524">
    <property type="term" value="F:ATP binding"/>
    <property type="evidence" value="ECO:0007669"/>
    <property type="project" value="UniProtKB-KW"/>
</dbReference>
<evidence type="ECO:0000256" key="9">
    <source>
        <dbReference type="ARBA" id="ARBA00022777"/>
    </source>
</evidence>
<evidence type="ECO:0000256" key="10">
    <source>
        <dbReference type="ARBA" id="ARBA00022840"/>
    </source>
</evidence>
<evidence type="ECO:0000256" key="12">
    <source>
        <dbReference type="ARBA" id="ARBA00023012"/>
    </source>
</evidence>
<dbReference type="Gene3D" id="3.30.565.10">
    <property type="entry name" value="Histidine kinase-like ATPase, C-terminal domain"/>
    <property type="match status" value="1"/>
</dbReference>
<evidence type="ECO:0000256" key="8">
    <source>
        <dbReference type="ARBA" id="ARBA00022741"/>
    </source>
</evidence>
<keyword evidence="18" id="KW-1185">Reference proteome</keyword>
<dbReference type="InterPro" id="IPR003660">
    <property type="entry name" value="HAMP_dom"/>
</dbReference>
<feature type="transmembrane region" description="Helical" evidence="14">
    <location>
        <begin position="12"/>
        <end position="32"/>
    </location>
</feature>
<comment type="caution">
    <text evidence="17">The sequence shown here is derived from an EMBL/GenBank/DDBJ whole genome shotgun (WGS) entry which is preliminary data.</text>
</comment>
<dbReference type="GO" id="GO:0000155">
    <property type="term" value="F:phosphorelay sensor kinase activity"/>
    <property type="evidence" value="ECO:0007669"/>
    <property type="project" value="InterPro"/>
</dbReference>
<dbReference type="InterPro" id="IPR050398">
    <property type="entry name" value="HssS/ArlS-like"/>
</dbReference>
<dbReference type="RefSeq" id="WP_206581290.1">
    <property type="nucleotide sequence ID" value="NZ_JAFJZZ010000001.1"/>
</dbReference>
<dbReference type="PRINTS" id="PR00344">
    <property type="entry name" value="BCTRLSENSOR"/>
</dbReference>
<evidence type="ECO:0000259" key="15">
    <source>
        <dbReference type="PROSITE" id="PS50109"/>
    </source>
</evidence>
<dbReference type="Pfam" id="PF00512">
    <property type="entry name" value="HisKA"/>
    <property type="match status" value="1"/>
</dbReference>
<dbReference type="CDD" id="cd00075">
    <property type="entry name" value="HATPase"/>
    <property type="match status" value="1"/>
</dbReference>
<keyword evidence="8" id="KW-0547">Nucleotide-binding</keyword>
<dbReference type="AlphaFoldDB" id="A0A939D6T0"/>
<dbReference type="CDD" id="cd06225">
    <property type="entry name" value="HAMP"/>
    <property type="match status" value="1"/>
</dbReference>
<keyword evidence="10 17" id="KW-0067">ATP-binding</keyword>
<dbReference type="FunFam" id="3.30.565.10:FF:000006">
    <property type="entry name" value="Sensor histidine kinase WalK"/>
    <property type="match status" value="1"/>
</dbReference>
<keyword evidence="6" id="KW-0808">Transferase</keyword>
<keyword evidence="12" id="KW-0902">Two-component regulatory system</keyword>
<comment type="catalytic activity">
    <reaction evidence="1">
        <text>ATP + protein L-histidine = ADP + protein N-phospho-L-histidine.</text>
        <dbReference type="EC" id="2.7.13.3"/>
    </reaction>
</comment>
<dbReference type="InterPro" id="IPR005467">
    <property type="entry name" value="His_kinase_dom"/>
</dbReference>
<dbReference type="SMART" id="SM00388">
    <property type="entry name" value="HisKA"/>
    <property type="match status" value="1"/>
</dbReference>
<evidence type="ECO:0000256" key="5">
    <source>
        <dbReference type="ARBA" id="ARBA00022553"/>
    </source>
</evidence>
<dbReference type="InterPro" id="IPR004358">
    <property type="entry name" value="Sig_transdc_His_kin-like_C"/>
</dbReference>
<evidence type="ECO:0000256" key="6">
    <source>
        <dbReference type="ARBA" id="ARBA00022679"/>
    </source>
</evidence>
<keyword evidence="7 14" id="KW-0812">Transmembrane</keyword>
<evidence type="ECO:0000256" key="11">
    <source>
        <dbReference type="ARBA" id="ARBA00022989"/>
    </source>
</evidence>